<feature type="transmembrane region" description="Helical" evidence="1">
    <location>
        <begin position="58"/>
        <end position="75"/>
    </location>
</feature>
<feature type="transmembrane region" description="Helical" evidence="1">
    <location>
        <begin position="231"/>
        <end position="252"/>
    </location>
</feature>
<feature type="transmembrane region" description="Helical" evidence="1">
    <location>
        <begin position="264"/>
        <end position="282"/>
    </location>
</feature>
<dbReference type="AlphaFoldDB" id="A0A9W9WN12"/>
<keyword evidence="1" id="KW-0472">Membrane</keyword>
<feature type="transmembrane region" description="Helical" evidence="1">
    <location>
        <begin position="32"/>
        <end position="51"/>
    </location>
</feature>
<dbReference type="Proteomes" id="UP001147760">
    <property type="component" value="Unassembled WGS sequence"/>
</dbReference>
<dbReference type="OrthoDB" id="2796277at2759"/>
<protein>
    <recommendedName>
        <fullName evidence="4">Wax synthase domain-containing protein</fullName>
    </recommendedName>
</protein>
<feature type="transmembrane region" description="Helical" evidence="1">
    <location>
        <begin position="289"/>
        <end position="313"/>
    </location>
</feature>
<dbReference type="EMBL" id="JAPWDO010000005">
    <property type="protein sequence ID" value="KAJ5470133.1"/>
    <property type="molecule type" value="Genomic_DNA"/>
</dbReference>
<evidence type="ECO:0008006" key="4">
    <source>
        <dbReference type="Google" id="ProtNLM"/>
    </source>
</evidence>
<gene>
    <name evidence="2" type="ORF">N7530_007490</name>
</gene>
<evidence type="ECO:0000256" key="1">
    <source>
        <dbReference type="SAM" id="Phobius"/>
    </source>
</evidence>
<proteinExistence type="predicted"/>
<keyword evidence="1" id="KW-0812">Transmembrane</keyword>
<keyword evidence="3" id="KW-1185">Reference proteome</keyword>
<sequence>MADPRYGSYTDVAKNYGRRLDSLLEQGIFKPVFLYHVVIINILPLIGLVIPRSRGGQFVRKGLFVLCIAIAIENLQNRRAIIGGNGYMLGLMTAWWLVWNATLFVFTNLEHDFKRIERKPVDIKSQNDAEIENSTVRKSLDSSDPTCTQRDNNLFVWRSYPEKFWHRLEWSAGLLFNLRGPEWNWRASHLGPLPRPIHKQLHSGFMGRVNAHDPSTYPSGKHRLQAAFRKFFISYLVLDSLKVIILMPDPYFRGFISADSLSPFPFFYFTSITLHPAIAQFCHRLYSAISVYVAIEFVTSLNPIFFLGLSLAFPKRG</sequence>
<comment type="caution">
    <text evidence="2">The sequence shown here is derived from an EMBL/GenBank/DDBJ whole genome shotgun (WGS) entry which is preliminary data.</text>
</comment>
<evidence type="ECO:0000313" key="2">
    <source>
        <dbReference type="EMBL" id="KAJ5470133.1"/>
    </source>
</evidence>
<feature type="transmembrane region" description="Helical" evidence="1">
    <location>
        <begin position="87"/>
        <end position="109"/>
    </location>
</feature>
<reference evidence="2" key="1">
    <citation type="submission" date="2022-12" db="EMBL/GenBank/DDBJ databases">
        <authorList>
            <person name="Petersen C."/>
        </authorList>
    </citation>
    <scope>NUCLEOTIDE SEQUENCE</scope>
    <source>
        <strain evidence="2">IBT 17660</strain>
    </source>
</reference>
<evidence type="ECO:0000313" key="3">
    <source>
        <dbReference type="Proteomes" id="UP001147760"/>
    </source>
</evidence>
<reference evidence="2" key="2">
    <citation type="journal article" date="2023" name="IMA Fungus">
        <title>Comparative genomic study of the Penicillium genus elucidates a diverse pangenome and 15 lateral gene transfer events.</title>
        <authorList>
            <person name="Petersen C."/>
            <person name="Sorensen T."/>
            <person name="Nielsen M.R."/>
            <person name="Sondergaard T.E."/>
            <person name="Sorensen J.L."/>
            <person name="Fitzpatrick D.A."/>
            <person name="Frisvad J.C."/>
            <person name="Nielsen K.L."/>
        </authorList>
    </citation>
    <scope>NUCLEOTIDE SEQUENCE</scope>
    <source>
        <strain evidence="2">IBT 17660</strain>
    </source>
</reference>
<accession>A0A9W9WN12</accession>
<organism evidence="2 3">
    <name type="scientific">Penicillium desertorum</name>
    <dbReference type="NCBI Taxonomy" id="1303715"/>
    <lineage>
        <taxon>Eukaryota</taxon>
        <taxon>Fungi</taxon>
        <taxon>Dikarya</taxon>
        <taxon>Ascomycota</taxon>
        <taxon>Pezizomycotina</taxon>
        <taxon>Eurotiomycetes</taxon>
        <taxon>Eurotiomycetidae</taxon>
        <taxon>Eurotiales</taxon>
        <taxon>Aspergillaceae</taxon>
        <taxon>Penicillium</taxon>
    </lineage>
</organism>
<name>A0A9W9WN12_9EURO</name>
<keyword evidence="1" id="KW-1133">Transmembrane helix</keyword>